<proteinExistence type="predicted"/>
<dbReference type="GO" id="GO:0004493">
    <property type="term" value="F:methylmalonyl-CoA epimerase activity"/>
    <property type="evidence" value="ECO:0007669"/>
    <property type="project" value="TreeGrafter"/>
</dbReference>
<dbReference type="GO" id="GO:0016829">
    <property type="term" value="F:lyase activity"/>
    <property type="evidence" value="ECO:0007669"/>
    <property type="project" value="UniProtKB-KW"/>
</dbReference>
<dbReference type="PANTHER" id="PTHR43048">
    <property type="entry name" value="METHYLMALONYL-COA EPIMERASE"/>
    <property type="match status" value="1"/>
</dbReference>
<dbReference type="SUPFAM" id="SSF54593">
    <property type="entry name" value="Glyoxalase/Bleomycin resistance protein/Dihydroxybiphenyl dioxygenase"/>
    <property type="match status" value="1"/>
</dbReference>
<keyword evidence="1" id="KW-0479">Metal-binding</keyword>
<keyword evidence="3" id="KW-0456">Lyase</keyword>
<protein>
    <submittedName>
        <fullName evidence="3">Lactoylglutathione lyase</fullName>
    </submittedName>
</protein>
<accession>A0A1N6CXE1</accession>
<evidence type="ECO:0000256" key="1">
    <source>
        <dbReference type="ARBA" id="ARBA00022723"/>
    </source>
</evidence>
<dbReference type="InterPro" id="IPR004360">
    <property type="entry name" value="Glyas_Fos-R_dOase_dom"/>
</dbReference>
<dbReference type="GO" id="GO:0046491">
    <property type="term" value="P:L-methylmalonyl-CoA metabolic process"/>
    <property type="evidence" value="ECO:0007669"/>
    <property type="project" value="TreeGrafter"/>
</dbReference>
<dbReference type="PROSITE" id="PS51257">
    <property type="entry name" value="PROKAR_LIPOPROTEIN"/>
    <property type="match status" value="1"/>
</dbReference>
<organism evidence="3 4">
    <name type="scientific">Parasphingorhabdus marina DSM 22363</name>
    <dbReference type="NCBI Taxonomy" id="1123272"/>
    <lineage>
        <taxon>Bacteria</taxon>
        <taxon>Pseudomonadati</taxon>
        <taxon>Pseudomonadota</taxon>
        <taxon>Alphaproteobacteria</taxon>
        <taxon>Sphingomonadales</taxon>
        <taxon>Sphingomonadaceae</taxon>
        <taxon>Parasphingorhabdus</taxon>
    </lineage>
</organism>
<dbReference type="RefSeq" id="WP_239447360.1">
    <property type="nucleotide sequence ID" value="NZ_FSQW01000001.1"/>
</dbReference>
<dbReference type="InterPro" id="IPR051785">
    <property type="entry name" value="MMCE/EMCE_epimerase"/>
</dbReference>
<feature type="domain" description="VOC" evidence="2">
    <location>
        <begin position="37"/>
        <end position="162"/>
    </location>
</feature>
<name>A0A1N6CXE1_9SPHN</name>
<dbReference type="Proteomes" id="UP000185192">
    <property type="component" value="Unassembled WGS sequence"/>
</dbReference>
<dbReference type="Pfam" id="PF00903">
    <property type="entry name" value="Glyoxalase"/>
    <property type="match status" value="1"/>
</dbReference>
<dbReference type="Gene3D" id="3.10.180.10">
    <property type="entry name" value="2,3-Dihydroxybiphenyl 1,2-Dioxygenase, domain 1"/>
    <property type="match status" value="1"/>
</dbReference>
<keyword evidence="4" id="KW-1185">Reference proteome</keyword>
<gene>
    <name evidence="3" type="ORF">SAMN02745824_1195</name>
</gene>
<dbReference type="PANTHER" id="PTHR43048:SF6">
    <property type="entry name" value="BLR8189 PROTEIN"/>
    <property type="match status" value="1"/>
</dbReference>
<dbReference type="InterPro" id="IPR037523">
    <property type="entry name" value="VOC_core"/>
</dbReference>
<evidence type="ECO:0000259" key="2">
    <source>
        <dbReference type="PROSITE" id="PS51819"/>
    </source>
</evidence>
<dbReference type="STRING" id="1123272.SAMN02745824_1195"/>
<dbReference type="InterPro" id="IPR029068">
    <property type="entry name" value="Glyas_Bleomycin-R_OHBP_Dase"/>
</dbReference>
<dbReference type="AlphaFoldDB" id="A0A1N6CXE1"/>
<dbReference type="PROSITE" id="PS51819">
    <property type="entry name" value="VOC"/>
    <property type="match status" value="1"/>
</dbReference>
<evidence type="ECO:0000313" key="3">
    <source>
        <dbReference type="EMBL" id="SIN63192.1"/>
    </source>
</evidence>
<dbReference type="GO" id="GO:0046872">
    <property type="term" value="F:metal ion binding"/>
    <property type="evidence" value="ECO:0007669"/>
    <property type="project" value="UniProtKB-KW"/>
</dbReference>
<sequence>MKMPPFVFLAALAACSPAQETAGPVEADPPEEAVTLGLNHIGFAVSRLDESVAFFVETLGWETAGGEPDYPAVFVTNGEMFVTLWQVTDPANAVAFDRKNNVGLHHMAITVRDLDALNTLHETFVAHEDVTVEFAPEYMGDGPTTHMMIREPSGLRLEFVVPASRITVSQ</sequence>
<evidence type="ECO:0000313" key="4">
    <source>
        <dbReference type="Proteomes" id="UP000185192"/>
    </source>
</evidence>
<reference evidence="4" key="1">
    <citation type="submission" date="2016-11" db="EMBL/GenBank/DDBJ databases">
        <authorList>
            <person name="Varghese N."/>
            <person name="Submissions S."/>
        </authorList>
    </citation>
    <scope>NUCLEOTIDE SEQUENCE [LARGE SCALE GENOMIC DNA]</scope>
    <source>
        <strain evidence="4">DSM 22363</strain>
    </source>
</reference>
<dbReference type="EMBL" id="FSQW01000001">
    <property type="protein sequence ID" value="SIN63192.1"/>
    <property type="molecule type" value="Genomic_DNA"/>
</dbReference>